<dbReference type="Proteomes" id="UP000237347">
    <property type="component" value="Unassembled WGS sequence"/>
</dbReference>
<evidence type="ECO:0000313" key="2">
    <source>
        <dbReference type="EMBL" id="KAK7846514.1"/>
    </source>
</evidence>
<evidence type="ECO:0000256" key="1">
    <source>
        <dbReference type="SAM" id="MobiDB-lite"/>
    </source>
</evidence>
<name>A0AAW0L6V2_QUESU</name>
<comment type="caution">
    <text evidence="2">The sequence shown here is derived from an EMBL/GenBank/DDBJ whole genome shotgun (WGS) entry which is preliminary data.</text>
</comment>
<dbReference type="EMBL" id="PKMF04000154">
    <property type="protein sequence ID" value="KAK7846514.1"/>
    <property type="molecule type" value="Genomic_DNA"/>
</dbReference>
<sequence>MGFEIGSNYFKIGLAELYYAGSHGMDIKRPTKGSKHKKVSELRAVSSWKWDVIVKMEEVGVILLSSSEDEKDEMKKKQKRKYEEEYKVVSDLTSFDNLRTMIEAEADAFNRRSRKKKRKKKKRRNNNNQPETKMVGKAEKIIMVKMRQEIEKPIIFITSSEDEDEDANNVKRKKNMKRITLCFQI</sequence>
<proteinExistence type="predicted"/>
<keyword evidence="3" id="KW-1185">Reference proteome</keyword>
<evidence type="ECO:0000313" key="3">
    <source>
        <dbReference type="Proteomes" id="UP000237347"/>
    </source>
</evidence>
<dbReference type="AlphaFoldDB" id="A0AAW0L6V2"/>
<feature type="region of interest" description="Disordered" evidence="1">
    <location>
        <begin position="109"/>
        <end position="137"/>
    </location>
</feature>
<gene>
    <name evidence="2" type="primary">TPPI</name>
    <name evidence="2" type="ORF">CFP56_007908</name>
</gene>
<protein>
    <submittedName>
        <fullName evidence="2">Trehalose-phosphate phosphatase i</fullName>
    </submittedName>
</protein>
<organism evidence="2 3">
    <name type="scientific">Quercus suber</name>
    <name type="common">Cork oak</name>
    <dbReference type="NCBI Taxonomy" id="58331"/>
    <lineage>
        <taxon>Eukaryota</taxon>
        <taxon>Viridiplantae</taxon>
        <taxon>Streptophyta</taxon>
        <taxon>Embryophyta</taxon>
        <taxon>Tracheophyta</taxon>
        <taxon>Spermatophyta</taxon>
        <taxon>Magnoliopsida</taxon>
        <taxon>eudicotyledons</taxon>
        <taxon>Gunneridae</taxon>
        <taxon>Pentapetalae</taxon>
        <taxon>rosids</taxon>
        <taxon>fabids</taxon>
        <taxon>Fagales</taxon>
        <taxon>Fagaceae</taxon>
        <taxon>Quercus</taxon>
    </lineage>
</organism>
<feature type="compositionally biased region" description="Basic residues" evidence="1">
    <location>
        <begin position="111"/>
        <end position="125"/>
    </location>
</feature>
<accession>A0AAW0L6V2</accession>
<reference evidence="2 3" key="1">
    <citation type="journal article" date="2018" name="Sci. Data">
        <title>The draft genome sequence of cork oak.</title>
        <authorList>
            <person name="Ramos A.M."/>
            <person name="Usie A."/>
            <person name="Barbosa P."/>
            <person name="Barros P.M."/>
            <person name="Capote T."/>
            <person name="Chaves I."/>
            <person name="Simoes F."/>
            <person name="Abreu I."/>
            <person name="Carrasquinho I."/>
            <person name="Faro C."/>
            <person name="Guimaraes J.B."/>
            <person name="Mendonca D."/>
            <person name="Nobrega F."/>
            <person name="Rodrigues L."/>
            <person name="Saibo N.J.M."/>
            <person name="Varela M.C."/>
            <person name="Egas C."/>
            <person name="Matos J."/>
            <person name="Miguel C.M."/>
            <person name="Oliveira M.M."/>
            <person name="Ricardo C.P."/>
            <person name="Goncalves S."/>
        </authorList>
    </citation>
    <scope>NUCLEOTIDE SEQUENCE [LARGE SCALE GENOMIC DNA]</scope>
    <source>
        <strain evidence="3">cv. HL8</strain>
    </source>
</reference>